<dbReference type="GO" id="GO:0022841">
    <property type="term" value="F:potassium ion leak channel activity"/>
    <property type="evidence" value="ECO:0007669"/>
    <property type="project" value="TreeGrafter"/>
</dbReference>
<keyword evidence="11 12" id="KW-0407">Ion channel</keyword>
<evidence type="ECO:0000256" key="5">
    <source>
        <dbReference type="ARBA" id="ARBA00022692"/>
    </source>
</evidence>
<feature type="domain" description="Potassium channel" evidence="14">
    <location>
        <begin position="217"/>
        <end position="292"/>
    </location>
</feature>
<dbReference type="InterPro" id="IPR013099">
    <property type="entry name" value="K_chnl_dom"/>
</dbReference>
<evidence type="ECO:0000256" key="8">
    <source>
        <dbReference type="ARBA" id="ARBA00022989"/>
    </source>
</evidence>
<feature type="transmembrane region" description="Helical" evidence="13">
    <location>
        <begin position="119"/>
        <end position="136"/>
    </location>
</feature>
<dbReference type="GO" id="GO:0015271">
    <property type="term" value="F:outward rectifier potassium channel activity"/>
    <property type="evidence" value="ECO:0007669"/>
    <property type="project" value="TreeGrafter"/>
</dbReference>
<comment type="subcellular location">
    <subcellularLocation>
        <location evidence="1">Membrane</location>
        <topology evidence="1">Multi-pass membrane protein</topology>
    </subcellularLocation>
</comment>
<evidence type="ECO:0000256" key="11">
    <source>
        <dbReference type="ARBA" id="ARBA00023303"/>
    </source>
</evidence>
<keyword evidence="15" id="KW-1185">Reference proteome</keyword>
<dbReference type="InterPro" id="IPR003280">
    <property type="entry name" value="2pore_dom_K_chnl"/>
</dbReference>
<feature type="transmembrane region" description="Helical" evidence="13">
    <location>
        <begin position="208"/>
        <end position="226"/>
    </location>
</feature>
<dbReference type="PRINTS" id="PR01095">
    <property type="entry name" value="TASKCHANNEL"/>
</dbReference>
<accession>A0A1I8HBQ6</accession>
<organism evidence="15 16">
    <name type="scientific">Macrostomum lignano</name>
    <dbReference type="NCBI Taxonomy" id="282301"/>
    <lineage>
        <taxon>Eukaryota</taxon>
        <taxon>Metazoa</taxon>
        <taxon>Spiralia</taxon>
        <taxon>Lophotrochozoa</taxon>
        <taxon>Platyhelminthes</taxon>
        <taxon>Rhabditophora</taxon>
        <taxon>Macrostomorpha</taxon>
        <taxon>Macrostomida</taxon>
        <taxon>Macrostomidae</taxon>
        <taxon>Macrostomum</taxon>
    </lineage>
</organism>
<evidence type="ECO:0000256" key="2">
    <source>
        <dbReference type="ARBA" id="ARBA00006666"/>
    </source>
</evidence>
<evidence type="ECO:0000256" key="9">
    <source>
        <dbReference type="ARBA" id="ARBA00023065"/>
    </source>
</evidence>
<dbReference type="PANTHER" id="PTHR11003">
    <property type="entry name" value="POTASSIUM CHANNEL, SUBFAMILY K"/>
    <property type="match status" value="1"/>
</dbReference>
<evidence type="ECO:0000256" key="12">
    <source>
        <dbReference type="RuleBase" id="RU003857"/>
    </source>
</evidence>
<comment type="similarity">
    <text evidence="2 12">Belongs to the two pore domain potassium channel (TC 1.A.1.8) family.</text>
</comment>
<feature type="transmembrane region" description="Helical" evidence="13">
    <location>
        <begin position="157"/>
        <end position="174"/>
    </location>
</feature>
<evidence type="ECO:0000256" key="4">
    <source>
        <dbReference type="ARBA" id="ARBA00022538"/>
    </source>
</evidence>
<keyword evidence="9 12" id="KW-0406">Ion transport</keyword>
<dbReference type="PRINTS" id="PR01333">
    <property type="entry name" value="2POREKCHANEL"/>
</dbReference>
<keyword evidence="7" id="KW-0630">Potassium</keyword>
<feature type="transmembrane region" description="Helical" evidence="13">
    <location>
        <begin position="238"/>
        <end position="257"/>
    </location>
</feature>
<keyword evidence="6" id="KW-0631">Potassium channel</keyword>
<name>A0A1I8HBQ6_9PLAT</name>
<feature type="domain" description="Potassium channel" evidence="14">
    <location>
        <begin position="110"/>
        <end position="181"/>
    </location>
</feature>
<dbReference type="Proteomes" id="UP000095280">
    <property type="component" value="Unplaced"/>
</dbReference>
<dbReference type="InterPro" id="IPR003092">
    <property type="entry name" value="2pore_dom_K_chnl_TASK"/>
</dbReference>
<dbReference type="GO" id="GO:0005886">
    <property type="term" value="C:plasma membrane"/>
    <property type="evidence" value="ECO:0007669"/>
    <property type="project" value="TreeGrafter"/>
</dbReference>
<evidence type="ECO:0000259" key="14">
    <source>
        <dbReference type="Pfam" id="PF07885"/>
    </source>
</evidence>
<evidence type="ECO:0000256" key="10">
    <source>
        <dbReference type="ARBA" id="ARBA00023136"/>
    </source>
</evidence>
<feature type="transmembrane region" description="Helical" evidence="13">
    <location>
        <begin position="49"/>
        <end position="69"/>
    </location>
</feature>
<dbReference type="Gene3D" id="1.10.287.70">
    <property type="match status" value="1"/>
</dbReference>
<dbReference type="AlphaFoldDB" id="A0A1I8HBQ6"/>
<dbReference type="FunFam" id="1.10.287.70:FF:000090">
    <property type="entry name" value="two pore potassium channel protein sup-9"/>
    <property type="match status" value="1"/>
</dbReference>
<evidence type="ECO:0000256" key="7">
    <source>
        <dbReference type="ARBA" id="ARBA00022958"/>
    </source>
</evidence>
<keyword evidence="10 13" id="KW-0472">Membrane</keyword>
<dbReference type="SUPFAM" id="SSF81324">
    <property type="entry name" value="Voltage-gated potassium channels"/>
    <property type="match status" value="2"/>
</dbReference>
<evidence type="ECO:0000256" key="13">
    <source>
        <dbReference type="SAM" id="Phobius"/>
    </source>
</evidence>
<evidence type="ECO:0000313" key="16">
    <source>
        <dbReference type="WBParaSite" id="maker-uti_cns_0005196-snap-gene-0.4-mRNA-1"/>
    </source>
</evidence>
<reference evidence="16" key="1">
    <citation type="submission" date="2016-11" db="UniProtKB">
        <authorList>
            <consortium name="WormBaseParasite"/>
        </authorList>
    </citation>
    <scope>IDENTIFICATION</scope>
</reference>
<keyword evidence="5 12" id="KW-0812">Transmembrane</keyword>
<dbReference type="GO" id="GO:0030322">
    <property type="term" value="P:stabilization of membrane potential"/>
    <property type="evidence" value="ECO:0007669"/>
    <property type="project" value="TreeGrafter"/>
</dbReference>
<evidence type="ECO:0000256" key="6">
    <source>
        <dbReference type="ARBA" id="ARBA00022826"/>
    </source>
</evidence>
<sequence length="384" mass="42796">TPGGCPVHWSVALGKSPAHFKHRLSIRSAAATAAAVPQAKMRRQNIRTLALIVVTFTYLLVGAVIFDVIESGHEIEARQIYLEEEQHWKTLFNISDEIFENITDLVLKMKPYKASSEQWKFYGAFYFSTTLITTIGSPCNHTTCYGHSTPKTRTGKVVCMLYSLVGIPLCIVMFQSIGERLNALITFILRSLKRLFRCKNTDVSQTNLIVVSINIGTLVLAAGAALFSHYESWNYLDSVYYCFITLTTVGFGDMVALQKNDQLKNRPDYVLFSLVFIMAGLTVVSSAMNLMVLRFLTMNTEDVRREELEQAAAAREAIRLEGDVINANGSVLLAMQARTDAESAATTPEELEAASKPAPAGSDCLASDCWCCLRRYRQSRLQRQ</sequence>
<dbReference type="PANTHER" id="PTHR11003:SF291">
    <property type="entry name" value="IP11374P"/>
    <property type="match status" value="1"/>
</dbReference>
<dbReference type="Pfam" id="PF07885">
    <property type="entry name" value="Ion_trans_2"/>
    <property type="match status" value="2"/>
</dbReference>
<proteinExistence type="inferred from homology"/>
<evidence type="ECO:0000313" key="15">
    <source>
        <dbReference type="Proteomes" id="UP000095280"/>
    </source>
</evidence>
<keyword evidence="4" id="KW-0633">Potassium transport</keyword>
<evidence type="ECO:0000256" key="1">
    <source>
        <dbReference type="ARBA" id="ARBA00004141"/>
    </source>
</evidence>
<protein>
    <submittedName>
        <fullName evidence="16">Potassium channel subfamily K member 9</fullName>
    </submittedName>
</protein>
<keyword evidence="8 13" id="KW-1133">Transmembrane helix</keyword>
<dbReference type="WBParaSite" id="maker-uti_cns_0005196-snap-gene-0.4-mRNA-1">
    <property type="protein sequence ID" value="maker-uti_cns_0005196-snap-gene-0.4-mRNA-1"/>
    <property type="gene ID" value="maker-uti_cns_0005196-snap-gene-0.4"/>
</dbReference>
<feature type="transmembrane region" description="Helical" evidence="13">
    <location>
        <begin position="269"/>
        <end position="296"/>
    </location>
</feature>
<evidence type="ECO:0000256" key="3">
    <source>
        <dbReference type="ARBA" id="ARBA00022448"/>
    </source>
</evidence>
<keyword evidence="3 12" id="KW-0813">Transport</keyword>